<keyword evidence="3 6" id="KW-1133">Transmembrane helix</keyword>
<dbReference type="GO" id="GO:0022857">
    <property type="term" value="F:transmembrane transporter activity"/>
    <property type="evidence" value="ECO:0007669"/>
    <property type="project" value="InterPro"/>
</dbReference>
<dbReference type="GO" id="GO:0016020">
    <property type="term" value="C:membrane"/>
    <property type="evidence" value="ECO:0007669"/>
    <property type="project" value="UniProtKB-SubCell"/>
</dbReference>
<dbReference type="EMBL" id="KB445561">
    <property type="protein sequence ID" value="EMC92830.1"/>
    <property type="molecule type" value="Genomic_DNA"/>
</dbReference>
<keyword evidence="8" id="KW-1185">Reference proteome</keyword>
<name>M2N2C9_BAUPA</name>
<dbReference type="STRING" id="717646.M2N2C9"/>
<dbReference type="RefSeq" id="XP_007680137.1">
    <property type="nucleotide sequence ID" value="XM_007681947.1"/>
</dbReference>
<feature type="transmembrane region" description="Helical" evidence="6">
    <location>
        <begin position="199"/>
        <end position="219"/>
    </location>
</feature>
<evidence type="ECO:0000256" key="3">
    <source>
        <dbReference type="ARBA" id="ARBA00022989"/>
    </source>
</evidence>
<keyword evidence="4 6" id="KW-0472">Membrane</keyword>
<feature type="transmembrane region" description="Helical" evidence="6">
    <location>
        <begin position="350"/>
        <end position="370"/>
    </location>
</feature>
<evidence type="ECO:0000256" key="5">
    <source>
        <dbReference type="SAM" id="MobiDB-lite"/>
    </source>
</evidence>
<dbReference type="OrthoDB" id="433512at2759"/>
<organism evidence="7 8">
    <name type="scientific">Baudoinia panamericana (strain UAMH 10762)</name>
    <name type="common">Angels' share fungus</name>
    <name type="synonym">Baudoinia compniacensis (strain UAMH 10762)</name>
    <dbReference type="NCBI Taxonomy" id="717646"/>
    <lineage>
        <taxon>Eukaryota</taxon>
        <taxon>Fungi</taxon>
        <taxon>Dikarya</taxon>
        <taxon>Ascomycota</taxon>
        <taxon>Pezizomycotina</taxon>
        <taxon>Dothideomycetes</taxon>
        <taxon>Dothideomycetidae</taxon>
        <taxon>Mycosphaerellales</taxon>
        <taxon>Teratosphaeriaceae</taxon>
        <taxon>Baudoinia</taxon>
    </lineage>
</organism>
<evidence type="ECO:0000256" key="6">
    <source>
        <dbReference type="SAM" id="Phobius"/>
    </source>
</evidence>
<accession>M2N2C9</accession>
<feature type="transmembrane region" description="Helical" evidence="6">
    <location>
        <begin position="324"/>
        <end position="343"/>
    </location>
</feature>
<dbReference type="AlphaFoldDB" id="M2N2C9"/>
<comment type="subcellular location">
    <subcellularLocation>
        <location evidence="1">Membrane</location>
        <topology evidence="1">Multi-pass membrane protein</topology>
    </subcellularLocation>
</comment>
<dbReference type="Pfam" id="PF00083">
    <property type="entry name" value="Sugar_tr"/>
    <property type="match status" value="1"/>
</dbReference>
<protein>
    <recommendedName>
        <fullName evidence="9">Major facilitator superfamily (MFS) profile domain-containing protein</fullName>
    </recommendedName>
</protein>
<dbReference type="HOGENOM" id="CLU_001265_46_14_1"/>
<evidence type="ECO:0000313" key="7">
    <source>
        <dbReference type="EMBL" id="EMC92830.1"/>
    </source>
</evidence>
<gene>
    <name evidence="7" type="ORF">BAUCODRAFT_125794</name>
</gene>
<keyword evidence="2 6" id="KW-0812">Transmembrane</keyword>
<dbReference type="eggNOG" id="KOG0252">
    <property type="taxonomic scope" value="Eukaryota"/>
</dbReference>
<feature type="compositionally biased region" description="Polar residues" evidence="5">
    <location>
        <begin position="101"/>
        <end position="110"/>
    </location>
</feature>
<evidence type="ECO:0008006" key="9">
    <source>
        <dbReference type="Google" id="ProtNLM"/>
    </source>
</evidence>
<dbReference type="Proteomes" id="UP000011761">
    <property type="component" value="Unassembled WGS sequence"/>
</dbReference>
<evidence type="ECO:0000256" key="1">
    <source>
        <dbReference type="ARBA" id="ARBA00004141"/>
    </source>
</evidence>
<feature type="transmembrane region" description="Helical" evidence="6">
    <location>
        <begin position="382"/>
        <end position="404"/>
    </location>
</feature>
<sequence length="596" mass="65947">MVFLMQPLGQLAANVVGLSALAGLNRHFDFQHDGPIAVLGMDILWRVITGVGAIPAIVAILLRWFIPESGRYTFAVHRNQPGILRALKDTKGVYRSSFARSRSLPQTQPQGEARLGDGRHDSALGNGNVNGQVPAQARTDMDAGRAAPYSGDDSSDYASLFAGQEKPKWWKVWKLYTLFVPPPTVRADIWQYFITEGNVIHLLGVSICSFVVDFAFYGLGLNSPGPEGALWSHSDQKKLLSPWLNQTIVSPPWSLNCTTTSPSNWPDGLLGLLDSRSNFTMHNGCVESMYAAASNYTPSWLANSAATDTAWSIYKVLYQNITESLVTVAAWSLAGGILMVFLINKWERRVMLISSFVVLFFLLLATGILFRLKARTNAEYGLVPLSMLIQLVFSLGPNTLTFVIPAEIFPTEYRCTCHGIAAACGKLGAIMVQVAYLTWGRGFLSTVNSRQLGSPIVIFAILMLAGAVFAWAWLPNIQQWENLLPPIPAMDSRNSSRSVGDAHTGRLNVADAEYPDDHIPASPRVDSNTFHAPEKGRYVTRSLETLGRGRREQAQWEKTGFVPRTRLAIDRIRRWFNLSPIVRTKPIKNDHFDTAH</sequence>
<dbReference type="PANTHER" id="PTHR24064">
    <property type="entry name" value="SOLUTE CARRIER FAMILY 22 MEMBER"/>
    <property type="match status" value="1"/>
</dbReference>
<dbReference type="Gene3D" id="1.20.1250.20">
    <property type="entry name" value="MFS general substrate transporter like domains"/>
    <property type="match status" value="3"/>
</dbReference>
<feature type="transmembrane region" description="Helical" evidence="6">
    <location>
        <begin position="43"/>
        <end position="66"/>
    </location>
</feature>
<evidence type="ECO:0000256" key="4">
    <source>
        <dbReference type="ARBA" id="ARBA00023136"/>
    </source>
</evidence>
<dbReference type="KEGG" id="bcom:BAUCODRAFT_125794"/>
<proteinExistence type="predicted"/>
<evidence type="ECO:0000313" key="8">
    <source>
        <dbReference type="Proteomes" id="UP000011761"/>
    </source>
</evidence>
<reference evidence="7" key="1">
    <citation type="journal article" date="2012" name="PLoS Pathog.">
        <title>Diverse lifestyles and strategies of plant pathogenesis encoded in the genomes of eighteen Dothideomycetes fungi.</title>
        <authorList>
            <person name="Ohm R.A."/>
            <person name="Feau N."/>
            <person name="Henrissat B."/>
            <person name="Schoch C.L."/>
            <person name="Horwitz B.A."/>
            <person name="Barry K.W."/>
            <person name="Condon B.J."/>
            <person name="Copeland A.C."/>
            <person name="Dhillon B."/>
            <person name="Glaser F."/>
            <person name="Hesse C.N."/>
            <person name="Kosti I."/>
            <person name="LaButti K."/>
            <person name="Lindquist E.A."/>
            <person name="Lucas S."/>
            <person name="Salamov A.A."/>
            <person name="Bradshaw R.E."/>
            <person name="Ciuffetti L."/>
            <person name="Hamelin R.C."/>
            <person name="Kema G.H.J."/>
            <person name="Lawrence C."/>
            <person name="Scott J.A."/>
            <person name="Spatafora J.W."/>
            <person name="Turgeon B.G."/>
            <person name="de Wit P.J.G.M."/>
            <person name="Zhong S."/>
            <person name="Goodwin S.B."/>
            <person name="Grigoriev I.V."/>
        </authorList>
    </citation>
    <scope>NUCLEOTIDE SEQUENCE [LARGE SCALE GENOMIC DNA]</scope>
    <source>
        <strain evidence="7">UAMH 10762</strain>
    </source>
</reference>
<dbReference type="InterPro" id="IPR005828">
    <property type="entry name" value="MFS_sugar_transport-like"/>
</dbReference>
<evidence type="ECO:0000256" key="2">
    <source>
        <dbReference type="ARBA" id="ARBA00022692"/>
    </source>
</evidence>
<feature type="transmembrane region" description="Helical" evidence="6">
    <location>
        <begin position="456"/>
        <end position="474"/>
    </location>
</feature>
<dbReference type="InterPro" id="IPR036259">
    <property type="entry name" value="MFS_trans_sf"/>
</dbReference>
<dbReference type="SUPFAM" id="SSF103473">
    <property type="entry name" value="MFS general substrate transporter"/>
    <property type="match status" value="2"/>
</dbReference>
<feature type="region of interest" description="Disordered" evidence="5">
    <location>
        <begin position="101"/>
        <end position="134"/>
    </location>
</feature>
<dbReference type="GeneID" id="19107997"/>
<feature type="transmembrane region" description="Helical" evidence="6">
    <location>
        <begin position="416"/>
        <end position="436"/>
    </location>
</feature>